<evidence type="ECO:0000313" key="2">
    <source>
        <dbReference type="EMBL" id="PWO01072.1"/>
    </source>
</evidence>
<dbReference type="RefSeq" id="XP_025601350.1">
    <property type="nucleotide sequence ID" value="XM_025739082.1"/>
</dbReference>
<gene>
    <name evidence="2" type="ORF">FA09DRAFT_1323</name>
</gene>
<proteinExistence type="predicted"/>
<keyword evidence="3" id="KW-1185">Reference proteome</keyword>
<name>A0A316ZHT5_9BASI</name>
<evidence type="ECO:0000313" key="3">
    <source>
        <dbReference type="Proteomes" id="UP000245946"/>
    </source>
</evidence>
<protein>
    <submittedName>
        <fullName evidence="2">Uncharacterized protein</fullName>
    </submittedName>
</protein>
<feature type="region of interest" description="Disordered" evidence="1">
    <location>
        <begin position="1"/>
        <end position="88"/>
    </location>
</feature>
<evidence type="ECO:0000256" key="1">
    <source>
        <dbReference type="SAM" id="MobiDB-lite"/>
    </source>
</evidence>
<reference evidence="2 3" key="1">
    <citation type="journal article" date="2018" name="Mol. Biol. Evol.">
        <title>Broad Genomic Sampling Reveals a Smut Pathogenic Ancestry of the Fungal Clade Ustilaginomycotina.</title>
        <authorList>
            <person name="Kijpornyongpan T."/>
            <person name="Mondo S.J."/>
            <person name="Barry K."/>
            <person name="Sandor L."/>
            <person name="Lee J."/>
            <person name="Lipzen A."/>
            <person name="Pangilinan J."/>
            <person name="LaButti K."/>
            <person name="Hainaut M."/>
            <person name="Henrissat B."/>
            <person name="Grigoriev I.V."/>
            <person name="Spatafora J.W."/>
            <person name="Aime M.C."/>
        </authorList>
    </citation>
    <scope>NUCLEOTIDE SEQUENCE [LARGE SCALE GENOMIC DNA]</scope>
    <source>
        <strain evidence="2 3">MCA 4186</strain>
    </source>
</reference>
<accession>A0A316ZHT5</accession>
<dbReference type="AlphaFoldDB" id="A0A316ZHT5"/>
<dbReference type="EMBL" id="KZ819283">
    <property type="protein sequence ID" value="PWO01072.1"/>
    <property type="molecule type" value="Genomic_DNA"/>
</dbReference>
<sequence>MQGAAAAQTPAAHEARNARVAVRKTRARQGPTLPRTMLPGELADRAGSSARGDIPCARAGMRGAQGSQGGAVMLSTPRRTAGGAASCQVRGLRAGGSRLRLPPDAKRLPWRVGSWGAGALAAALERTGRGRGGVEQRQRRAAVALTAREAARADRGSAAVI</sequence>
<organism evidence="2 3">
    <name type="scientific">Tilletiopsis washingtonensis</name>
    <dbReference type="NCBI Taxonomy" id="58919"/>
    <lineage>
        <taxon>Eukaryota</taxon>
        <taxon>Fungi</taxon>
        <taxon>Dikarya</taxon>
        <taxon>Basidiomycota</taxon>
        <taxon>Ustilaginomycotina</taxon>
        <taxon>Exobasidiomycetes</taxon>
        <taxon>Entylomatales</taxon>
        <taxon>Entylomatales incertae sedis</taxon>
        <taxon>Tilletiopsis</taxon>
    </lineage>
</organism>
<feature type="compositionally biased region" description="Low complexity" evidence="1">
    <location>
        <begin position="1"/>
        <end position="12"/>
    </location>
</feature>
<dbReference type="GeneID" id="37266628"/>
<dbReference type="Proteomes" id="UP000245946">
    <property type="component" value="Unassembled WGS sequence"/>
</dbReference>